<reference evidence="2" key="1">
    <citation type="journal article" date="2019" name="Int. J. Syst. Evol. Microbiol.">
        <title>The Global Catalogue of Microorganisms (GCM) 10K type strain sequencing project: providing services to taxonomists for standard genome sequencing and annotation.</title>
        <authorList>
            <consortium name="The Broad Institute Genomics Platform"/>
            <consortium name="The Broad Institute Genome Sequencing Center for Infectious Disease"/>
            <person name="Wu L."/>
            <person name="Ma J."/>
        </authorList>
    </citation>
    <scope>NUCLEOTIDE SEQUENCE [LARGE SCALE GENOMIC DNA]</scope>
    <source>
        <strain evidence="2">CCUG 53903</strain>
    </source>
</reference>
<organism evidence="1 2">
    <name type="scientific">Nonomuraea insulae</name>
    <dbReference type="NCBI Taxonomy" id="1616787"/>
    <lineage>
        <taxon>Bacteria</taxon>
        <taxon>Bacillati</taxon>
        <taxon>Actinomycetota</taxon>
        <taxon>Actinomycetes</taxon>
        <taxon>Streptosporangiales</taxon>
        <taxon>Streptosporangiaceae</taxon>
        <taxon>Nonomuraea</taxon>
    </lineage>
</organism>
<evidence type="ECO:0000313" key="1">
    <source>
        <dbReference type="EMBL" id="MFC5828743.1"/>
    </source>
</evidence>
<sequence>MSKLARRYVHPGKDDVRRYLKLLHGNFLTLPEPVFRSFAGSLAKDVSALTQFPHRRAIRSRNSPSDRSSWTTV</sequence>
<protein>
    <submittedName>
        <fullName evidence="1">Uncharacterized protein</fullName>
    </submittedName>
</protein>
<dbReference type="RefSeq" id="WP_379518242.1">
    <property type="nucleotide sequence ID" value="NZ_JBHSPA010000039.1"/>
</dbReference>
<dbReference type="EMBL" id="JBHSPA010000039">
    <property type="protein sequence ID" value="MFC5828743.1"/>
    <property type="molecule type" value="Genomic_DNA"/>
</dbReference>
<proteinExistence type="predicted"/>
<accession>A0ABW1CUZ7</accession>
<evidence type="ECO:0000313" key="2">
    <source>
        <dbReference type="Proteomes" id="UP001596058"/>
    </source>
</evidence>
<gene>
    <name evidence="1" type="ORF">ACFPZ3_33160</name>
</gene>
<name>A0ABW1CUZ7_9ACTN</name>
<dbReference type="Proteomes" id="UP001596058">
    <property type="component" value="Unassembled WGS sequence"/>
</dbReference>
<keyword evidence="2" id="KW-1185">Reference proteome</keyword>
<comment type="caution">
    <text evidence="1">The sequence shown here is derived from an EMBL/GenBank/DDBJ whole genome shotgun (WGS) entry which is preliminary data.</text>
</comment>